<protein>
    <submittedName>
        <fullName evidence="1">Uncharacterized protein</fullName>
    </submittedName>
</protein>
<dbReference type="Proteomes" id="UP001222325">
    <property type="component" value="Unassembled WGS sequence"/>
</dbReference>
<dbReference type="EMBL" id="JARJCN010000049">
    <property type="protein sequence ID" value="KAJ7081580.1"/>
    <property type="molecule type" value="Genomic_DNA"/>
</dbReference>
<gene>
    <name evidence="1" type="ORF">B0H15DRAFT_854185</name>
</gene>
<organism evidence="1 2">
    <name type="scientific">Mycena belliarum</name>
    <dbReference type="NCBI Taxonomy" id="1033014"/>
    <lineage>
        <taxon>Eukaryota</taxon>
        <taxon>Fungi</taxon>
        <taxon>Dikarya</taxon>
        <taxon>Basidiomycota</taxon>
        <taxon>Agaricomycotina</taxon>
        <taxon>Agaricomycetes</taxon>
        <taxon>Agaricomycetidae</taxon>
        <taxon>Agaricales</taxon>
        <taxon>Marasmiineae</taxon>
        <taxon>Mycenaceae</taxon>
        <taxon>Mycena</taxon>
    </lineage>
</organism>
<dbReference type="AlphaFoldDB" id="A0AAD6U1G3"/>
<comment type="caution">
    <text evidence="1">The sequence shown here is derived from an EMBL/GenBank/DDBJ whole genome shotgun (WGS) entry which is preliminary data.</text>
</comment>
<evidence type="ECO:0000313" key="1">
    <source>
        <dbReference type="EMBL" id="KAJ7081580.1"/>
    </source>
</evidence>
<accession>A0AAD6U1G3</accession>
<keyword evidence="2" id="KW-1185">Reference proteome</keyword>
<sequence length="130" mass="14693">MFRAFLSLAIATLSFALMVWGQFWMLVNIDKRQAYGDRGENEGMDQDGSSLRIAASPVPSCLASDCDKFFRRFEPGTTFMGSVIIVYVLTTGPSEAIISLSRQTLYRYQLVPRSIISSEELWRSECTFII</sequence>
<evidence type="ECO:0000313" key="2">
    <source>
        <dbReference type="Proteomes" id="UP001222325"/>
    </source>
</evidence>
<name>A0AAD6U1G3_9AGAR</name>
<reference evidence="1" key="1">
    <citation type="submission" date="2023-03" db="EMBL/GenBank/DDBJ databases">
        <title>Massive genome expansion in bonnet fungi (Mycena s.s.) driven by repeated elements and novel gene families across ecological guilds.</title>
        <authorList>
            <consortium name="Lawrence Berkeley National Laboratory"/>
            <person name="Harder C.B."/>
            <person name="Miyauchi S."/>
            <person name="Viragh M."/>
            <person name="Kuo A."/>
            <person name="Thoen E."/>
            <person name="Andreopoulos B."/>
            <person name="Lu D."/>
            <person name="Skrede I."/>
            <person name="Drula E."/>
            <person name="Henrissat B."/>
            <person name="Morin E."/>
            <person name="Kohler A."/>
            <person name="Barry K."/>
            <person name="LaButti K."/>
            <person name="Morin E."/>
            <person name="Salamov A."/>
            <person name="Lipzen A."/>
            <person name="Mereny Z."/>
            <person name="Hegedus B."/>
            <person name="Baldrian P."/>
            <person name="Stursova M."/>
            <person name="Weitz H."/>
            <person name="Taylor A."/>
            <person name="Grigoriev I.V."/>
            <person name="Nagy L.G."/>
            <person name="Martin F."/>
            <person name="Kauserud H."/>
        </authorList>
    </citation>
    <scope>NUCLEOTIDE SEQUENCE</scope>
    <source>
        <strain evidence="1">CBHHK173m</strain>
    </source>
</reference>
<proteinExistence type="predicted"/>